<organism evidence="1 2">
    <name type="scientific">Sorangium cellulosum</name>
    <name type="common">Polyangium cellulosum</name>
    <dbReference type="NCBI Taxonomy" id="56"/>
    <lineage>
        <taxon>Bacteria</taxon>
        <taxon>Pseudomonadati</taxon>
        <taxon>Myxococcota</taxon>
        <taxon>Polyangia</taxon>
        <taxon>Polyangiales</taxon>
        <taxon>Polyangiaceae</taxon>
        <taxon>Sorangium</taxon>
    </lineage>
</organism>
<name>A0A150P4U6_SORCE</name>
<dbReference type="AlphaFoldDB" id="A0A150P4U6"/>
<evidence type="ECO:0000313" key="2">
    <source>
        <dbReference type="Proteomes" id="UP000075420"/>
    </source>
</evidence>
<gene>
    <name evidence="1" type="ORF">BE08_17545</name>
</gene>
<dbReference type="EMBL" id="JELY01003114">
    <property type="protein sequence ID" value="KYF50690.1"/>
    <property type="molecule type" value="Genomic_DNA"/>
</dbReference>
<accession>A0A150P4U6</accession>
<reference evidence="1 2" key="1">
    <citation type="submission" date="2014-02" db="EMBL/GenBank/DDBJ databases">
        <title>The small core and large imbalanced accessory genome model reveals a collaborative survival strategy of Sorangium cellulosum strains in nature.</title>
        <authorList>
            <person name="Han K."/>
            <person name="Peng R."/>
            <person name="Blom J."/>
            <person name="Li Y.-Z."/>
        </authorList>
    </citation>
    <scope>NUCLEOTIDE SEQUENCE [LARGE SCALE GENOMIC DNA]</scope>
    <source>
        <strain evidence="1 2">So0157-25</strain>
    </source>
</reference>
<sequence>MGGPNVDRNLIELLLDSRGLPMMAVDDVERSVTFNRIDWIERTVSFIATHMFAHLLGLTLAG</sequence>
<evidence type="ECO:0000313" key="1">
    <source>
        <dbReference type="EMBL" id="KYF50690.1"/>
    </source>
</evidence>
<protein>
    <submittedName>
        <fullName evidence="1">Uncharacterized protein</fullName>
    </submittedName>
</protein>
<dbReference type="Proteomes" id="UP000075420">
    <property type="component" value="Unassembled WGS sequence"/>
</dbReference>
<proteinExistence type="predicted"/>
<comment type="caution">
    <text evidence="1">The sequence shown here is derived from an EMBL/GenBank/DDBJ whole genome shotgun (WGS) entry which is preliminary data.</text>
</comment>